<organism evidence="2 3">
    <name type="scientific">Gymnopus androsaceus JB14</name>
    <dbReference type="NCBI Taxonomy" id="1447944"/>
    <lineage>
        <taxon>Eukaryota</taxon>
        <taxon>Fungi</taxon>
        <taxon>Dikarya</taxon>
        <taxon>Basidiomycota</taxon>
        <taxon>Agaricomycotina</taxon>
        <taxon>Agaricomycetes</taxon>
        <taxon>Agaricomycetidae</taxon>
        <taxon>Agaricales</taxon>
        <taxon>Marasmiineae</taxon>
        <taxon>Omphalotaceae</taxon>
        <taxon>Gymnopus</taxon>
    </lineage>
</organism>
<dbReference type="OrthoDB" id="2688210at2759"/>
<dbReference type="EMBL" id="ML769903">
    <property type="protein sequence ID" value="KAE9386196.1"/>
    <property type="molecule type" value="Genomic_DNA"/>
</dbReference>
<gene>
    <name evidence="2" type="ORF">BT96DRAFT_949291</name>
</gene>
<reference evidence="2" key="1">
    <citation type="journal article" date="2019" name="Environ. Microbiol.">
        <title>Fungal ecological strategies reflected in gene transcription - a case study of two litter decomposers.</title>
        <authorList>
            <person name="Barbi F."/>
            <person name="Kohler A."/>
            <person name="Barry K."/>
            <person name="Baskaran P."/>
            <person name="Daum C."/>
            <person name="Fauchery L."/>
            <person name="Ihrmark K."/>
            <person name="Kuo A."/>
            <person name="LaButti K."/>
            <person name="Lipzen A."/>
            <person name="Morin E."/>
            <person name="Grigoriev I.V."/>
            <person name="Henrissat B."/>
            <person name="Lindahl B."/>
            <person name="Martin F."/>
        </authorList>
    </citation>
    <scope>NUCLEOTIDE SEQUENCE</scope>
    <source>
        <strain evidence="2">JB14</strain>
    </source>
</reference>
<proteinExistence type="predicted"/>
<keyword evidence="3" id="KW-1185">Reference proteome</keyword>
<feature type="coiled-coil region" evidence="1">
    <location>
        <begin position="140"/>
        <end position="183"/>
    </location>
</feature>
<keyword evidence="1" id="KW-0175">Coiled coil</keyword>
<evidence type="ECO:0000313" key="2">
    <source>
        <dbReference type="EMBL" id="KAE9386196.1"/>
    </source>
</evidence>
<protein>
    <submittedName>
        <fullName evidence="2">Uncharacterized protein</fullName>
    </submittedName>
</protein>
<evidence type="ECO:0000256" key="1">
    <source>
        <dbReference type="SAM" id="Coils"/>
    </source>
</evidence>
<sequence>MADRLEFDPRNIPTPEFSSNMYATVCRALIADANSPGINADAEVEQHLGGVVRMMAEYVGIAQELLKARVGDADGARQNVFFVGGSGQPLSTGGCKDTENSWVQCVDALNVNAKSVGLTLELTHDHLLEQQKLLPPLADISQLEEDRAVEEARREEAAEAQRLKEVEKRAKEAELAKKADKKRTPLSSFKQGVGVGYIPQQIHPFAKKLMVACKYVPLWYFENANQPSSHEMVDDTNTEMQTVAAQYKCELQGLSRTSPSEQTY</sequence>
<accession>A0A6A4GL75</accession>
<dbReference type="AlphaFoldDB" id="A0A6A4GL75"/>
<evidence type="ECO:0000313" key="3">
    <source>
        <dbReference type="Proteomes" id="UP000799118"/>
    </source>
</evidence>
<name>A0A6A4GL75_9AGAR</name>
<dbReference type="Proteomes" id="UP000799118">
    <property type="component" value="Unassembled WGS sequence"/>
</dbReference>